<accession>A0A5C3PR19</accession>
<organism evidence="2 3">
    <name type="scientific">Polyporus arcularius HHB13444</name>
    <dbReference type="NCBI Taxonomy" id="1314778"/>
    <lineage>
        <taxon>Eukaryota</taxon>
        <taxon>Fungi</taxon>
        <taxon>Dikarya</taxon>
        <taxon>Basidiomycota</taxon>
        <taxon>Agaricomycotina</taxon>
        <taxon>Agaricomycetes</taxon>
        <taxon>Polyporales</taxon>
        <taxon>Polyporaceae</taxon>
        <taxon>Polyporus</taxon>
    </lineage>
</organism>
<sequence>MDTRRRFFFLCTLQLGEWRVSMGKTRTRDAYAFGARGVEEPKDAEPQRMGPCEKVDGGGRDMRRASPRVLACAALRTE</sequence>
<evidence type="ECO:0000256" key="1">
    <source>
        <dbReference type="SAM" id="MobiDB-lite"/>
    </source>
</evidence>
<dbReference type="EMBL" id="ML211010">
    <property type="protein sequence ID" value="TFK91881.1"/>
    <property type="molecule type" value="Genomic_DNA"/>
</dbReference>
<evidence type="ECO:0000313" key="3">
    <source>
        <dbReference type="Proteomes" id="UP000308197"/>
    </source>
</evidence>
<evidence type="ECO:0000313" key="2">
    <source>
        <dbReference type="EMBL" id="TFK91881.1"/>
    </source>
</evidence>
<name>A0A5C3PR19_9APHY</name>
<dbReference type="Proteomes" id="UP000308197">
    <property type="component" value="Unassembled WGS sequence"/>
</dbReference>
<dbReference type="AlphaFoldDB" id="A0A5C3PR19"/>
<proteinExistence type="predicted"/>
<protein>
    <submittedName>
        <fullName evidence="2">Uncharacterized protein</fullName>
    </submittedName>
</protein>
<reference evidence="2 3" key="1">
    <citation type="journal article" date="2019" name="Nat. Ecol. Evol.">
        <title>Megaphylogeny resolves global patterns of mushroom evolution.</title>
        <authorList>
            <person name="Varga T."/>
            <person name="Krizsan K."/>
            <person name="Foldi C."/>
            <person name="Dima B."/>
            <person name="Sanchez-Garcia M."/>
            <person name="Sanchez-Ramirez S."/>
            <person name="Szollosi G.J."/>
            <person name="Szarkandi J.G."/>
            <person name="Papp V."/>
            <person name="Albert L."/>
            <person name="Andreopoulos W."/>
            <person name="Angelini C."/>
            <person name="Antonin V."/>
            <person name="Barry K.W."/>
            <person name="Bougher N.L."/>
            <person name="Buchanan P."/>
            <person name="Buyck B."/>
            <person name="Bense V."/>
            <person name="Catcheside P."/>
            <person name="Chovatia M."/>
            <person name="Cooper J."/>
            <person name="Damon W."/>
            <person name="Desjardin D."/>
            <person name="Finy P."/>
            <person name="Geml J."/>
            <person name="Haridas S."/>
            <person name="Hughes K."/>
            <person name="Justo A."/>
            <person name="Karasinski D."/>
            <person name="Kautmanova I."/>
            <person name="Kiss B."/>
            <person name="Kocsube S."/>
            <person name="Kotiranta H."/>
            <person name="LaButti K.M."/>
            <person name="Lechner B.E."/>
            <person name="Liimatainen K."/>
            <person name="Lipzen A."/>
            <person name="Lukacs Z."/>
            <person name="Mihaltcheva S."/>
            <person name="Morgado L.N."/>
            <person name="Niskanen T."/>
            <person name="Noordeloos M.E."/>
            <person name="Ohm R.A."/>
            <person name="Ortiz-Santana B."/>
            <person name="Ovrebo C."/>
            <person name="Racz N."/>
            <person name="Riley R."/>
            <person name="Savchenko A."/>
            <person name="Shiryaev A."/>
            <person name="Soop K."/>
            <person name="Spirin V."/>
            <person name="Szebenyi C."/>
            <person name="Tomsovsky M."/>
            <person name="Tulloss R.E."/>
            <person name="Uehling J."/>
            <person name="Grigoriev I.V."/>
            <person name="Vagvolgyi C."/>
            <person name="Papp T."/>
            <person name="Martin F.M."/>
            <person name="Miettinen O."/>
            <person name="Hibbett D.S."/>
            <person name="Nagy L.G."/>
        </authorList>
    </citation>
    <scope>NUCLEOTIDE SEQUENCE [LARGE SCALE GENOMIC DNA]</scope>
    <source>
        <strain evidence="2 3">HHB13444</strain>
    </source>
</reference>
<keyword evidence="3" id="KW-1185">Reference proteome</keyword>
<feature type="region of interest" description="Disordered" evidence="1">
    <location>
        <begin position="39"/>
        <end position="62"/>
    </location>
</feature>
<dbReference type="InParanoid" id="A0A5C3PR19"/>
<gene>
    <name evidence="2" type="ORF">K466DRAFT_582441</name>
</gene>